<dbReference type="Pfam" id="PF03009">
    <property type="entry name" value="GDPD"/>
    <property type="match status" value="1"/>
</dbReference>
<dbReference type="EC" id="3.1.4.46" evidence="2"/>
<accession>A0A841HW09</accession>
<evidence type="ECO:0000259" key="1">
    <source>
        <dbReference type="PROSITE" id="PS51704"/>
    </source>
</evidence>
<dbReference type="GO" id="GO:0008889">
    <property type="term" value="F:glycerophosphodiester phosphodiesterase activity"/>
    <property type="evidence" value="ECO:0007669"/>
    <property type="project" value="UniProtKB-EC"/>
</dbReference>
<dbReference type="AlphaFoldDB" id="A0A841HW09"/>
<reference evidence="2 3" key="1">
    <citation type="submission" date="2020-08" db="EMBL/GenBank/DDBJ databases">
        <title>Genomic Encyclopedia of Type Strains, Phase IV (KMG-IV): sequencing the most valuable type-strain genomes for metagenomic binning, comparative biology and taxonomic classification.</title>
        <authorList>
            <person name="Goeker M."/>
        </authorList>
    </citation>
    <scope>NUCLEOTIDE SEQUENCE [LARGE SCALE GENOMIC DNA]</scope>
    <source>
        <strain evidence="2 3">DSM 21458</strain>
    </source>
</reference>
<dbReference type="RefSeq" id="WP_183984061.1">
    <property type="nucleotide sequence ID" value="NZ_JACHHG010000002.1"/>
</dbReference>
<evidence type="ECO:0000313" key="2">
    <source>
        <dbReference type="EMBL" id="MBB6097013.1"/>
    </source>
</evidence>
<evidence type="ECO:0000313" key="3">
    <source>
        <dbReference type="Proteomes" id="UP000569951"/>
    </source>
</evidence>
<sequence>MLLLGHRGTPLTHTENTLPGFQAALEAGLGGVELDVQPTRDGRFVVMHDAHLPDGRLIQALTQQEIQRESPEVPTLEAVLEWLTPRLEVTVNVELKNDHGANDGRERRLVEVLNRFPVRERIVISCFHPLSLLRLRAADPSYRLGYLYAEGAGPALLHRIVPLMPLYSLNPHHSLVSYDMVRRAHARGLKVMPWTVNDPQVASRLARWGVDGLIGDRPEVLLEAARAAKTGVDV</sequence>
<protein>
    <submittedName>
        <fullName evidence="2">Glycerophosphoryl diester phosphodiesterase</fullName>
        <ecNumber evidence="2">3.1.4.46</ecNumber>
    </submittedName>
</protein>
<dbReference type="PANTHER" id="PTHR46211:SF1">
    <property type="entry name" value="GLYCEROPHOSPHODIESTER PHOSPHODIESTERASE, CYTOPLASMIC"/>
    <property type="match status" value="1"/>
</dbReference>
<keyword evidence="3" id="KW-1185">Reference proteome</keyword>
<keyword evidence="2" id="KW-0378">Hydrolase</keyword>
<dbReference type="Proteomes" id="UP000569951">
    <property type="component" value="Unassembled WGS sequence"/>
</dbReference>
<dbReference type="Gene3D" id="3.20.20.190">
    <property type="entry name" value="Phosphatidylinositol (PI) phosphodiesterase"/>
    <property type="match status" value="1"/>
</dbReference>
<gene>
    <name evidence="2" type="ORF">HNR42_000427</name>
</gene>
<dbReference type="SUPFAM" id="SSF51695">
    <property type="entry name" value="PLC-like phosphodiesterases"/>
    <property type="match status" value="1"/>
</dbReference>
<organism evidence="2 3">
    <name type="scientific">Deinobacterium chartae</name>
    <dbReference type="NCBI Taxonomy" id="521158"/>
    <lineage>
        <taxon>Bacteria</taxon>
        <taxon>Thermotogati</taxon>
        <taxon>Deinococcota</taxon>
        <taxon>Deinococci</taxon>
        <taxon>Deinococcales</taxon>
        <taxon>Deinococcaceae</taxon>
        <taxon>Deinobacterium</taxon>
    </lineage>
</organism>
<dbReference type="InterPro" id="IPR030395">
    <property type="entry name" value="GP_PDE_dom"/>
</dbReference>
<dbReference type="InterPro" id="IPR017946">
    <property type="entry name" value="PLC-like_Pdiesterase_TIM-brl"/>
</dbReference>
<dbReference type="PANTHER" id="PTHR46211">
    <property type="entry name" value="GLYCEROPHOSPHORYL DIESTER PHOSPHODIESTERASE"/>
    <property type="match status" value="1"/>
</dbReference>
<dbReference type="CDD" id="cd08556">
    <property type="entry name" value="GDPD"/>
    <property type="match status" value="1"/>
</dbReference>
<name>A0A841HW09_9DEIO</name>
<dbReference type="GO" id="GO:0006629">
    <property type="term" value="P:lipid metabolic process"/>
    <property type="evidence" value="ECO:0007669"/>
    <property type="project" value="InterPro"/>
</dbReference>
<feature type="domain" description="GP-PDE" evidence="1">
    <location>
        <begin position="1"/>
        <end position="225"/>
    </location>
</feature>
<dbReference type="EMBL" id="JACHHG010000002">
    <property type="protein sequence ID" value="MBB6097013.1"/>
    <property type="molecule type" value="Genomic_DNA"/>
</dbReference>
<comment type="caution">
    <text evidence="2">The sequence shown here is derived from an EMBL/GenBank/DDBJ whole genome shotgun (WGS) entry which is preliminary data.</text>
</comment>
<proteinExistence type="predicted"/>
<dbReference type="PROSITE" id="PS51704">
    <property type="entry name" value="GP_PDE"/>
    <property type="match status" value="1"/>
</dbReference>